<dbReference type="Proteomes" id="UP000297475">
    <property type="component" value="Unassembled WGS sequence"/>
</dbReference>
<dbReference type="GO" id="GO:0016491">
    <property type="term" value="F:oxidoreductase activity"/>
    <property type="evidence" value="ECO:0007669"/>
    <property type="project" value="UniProtKB-KW"/>
</dbReference>
<sequence>MASPLVLQFGTSRFLQAHVDYFVAKSIESGLSSTPIAVVQTSSSLSGKKRVKAFNEIDYYPVRIQGLEFGESVDRTEWVGSVECAFEADQSWAEITELFCQRVTHVVSNTADNGYELSDSDQIDQQPPTSFPAKLTALLHARFSRQGTGVTIMPCELVAENGQRLKRAVASVAQTWRLSDEFLHWMDEECLWVNSLVDRIVSSALEPLGAVTEPYALWAIENQPGLTVPCEHKAIRVVDDLAPLEWLKLGVLNLSHTYLVDRWLERDALNTETVFQAMHDTRLRSELEDVLTEEVIPILQSMRLGEDVEGYVEAVRERFLNPFLEHRLSDIAQNHASKVERRILPVWQQRNGLDCPRLFACLRRHHLTSE</sequence>
<reference evidence="5 6" key="1">
    <citation type="submission" date="2019-04" db="EMBL/GenBank/DDBJ databases">
        <title>Natronospirillum operosus gen. nov., sp. nov., a haloalkaliphilic satellite isolated from decaying biomass of laboratory culture of cyanobacterium Geitlerinema sp. and proposal of Natronospirillaceae fam. nov. and Saccharospirillaceae fam. nov.</title>
        <authorList>
            <person name="Kevbrin V."/>
            <person name="Boltyanskaya Y."/>
            <person name="Koziaeva V."/>
            <person name="Grouzdev D.S."/>
            <person name="Park M."/>
            <person name="Cho J."/>
        </authorList>
    </citation>
    <scope>NUCLEOTIDE SEQUENCE [LARGE SCALE GENOMIC DNA]</scope>
    <source>
        <strain evidence="5 6">G-116</strain>
    </source>
</reference>
<dbReference type="Pfam" id="PF08125">
    <property type="entry name" value="Mannitol_dh_C"/>
    <property type="match status" value="1"/>
</dbReference>
<keyword evidence="1" id="KW-0560">Oxidoreductase</keyword>
<dbReference type="SUPFAM" id="SSF51735">
    <property type="entry name" value="NAD(P)-binding Rossmann-fold domains"/>
    <property type="match status" value="1"/>
</dbReference>
<evidence type="ECO:0000256" key="2">
    <source>
        <dbReference type="ARBA" id="ARBA00023027"/>
    </source>
</evidence>
<accession>A0A4Z0WEQ0</accession>
<dbReference type="Gene3D" id="1.10.1040.10">
    <property type="entry name" value="N-(1-d-carboxylethyl)-l-norvaline Dehydrogenase, domain 2"/>
    <property type="match status" value="1"/>
</dbReference>
<dbReference type="InterPro" id="IPR036291">
    <property type="entry name" value="NAD(P)-bd_dom_sf"/>
</dbReference>
<evidence type="ECO:0000256" key="1">
    <source>
        <dbReference type="ARBA" id="ARBA00023002"/>
    </source>
</evidence>
<dbReference type="AlphaFoldDB" id="A0A4Z0WEQ0"/>
<dbReference type="PANTHER" id="PTHR30524">
    <property type="entry name" value="MANNITOL-1-PHOSPHATE 5-DEHYDROGENASE"/>
    <property type="match status" value="1"/>
</dbReference>
<dbReference type="InterPro" id="IPR008927">
    <property type="entry name" value="6-PGluconate_DH-like_C_sf"/>
</dbReference>
<dbReference type="EMBL" id="SRMF01000003">
    <property type="protein sequence ID" value="TGG93411.1"/>
    <property type="molecule type" value="Genomic_DNA"/>
</dbReference>
<dbReference type="InterPro" id="IPR013328">
    <property type="entry name" value="6PGD_dom2"/>
</dbReference>
<dbReference type="OrthoDB" id="9768714at2"/>
<keyword evidence="6" id="KW-1185">Reference proteome</keyword>
<dbReference type="SUPFAM" id="SSF48179">
    <property type="entry name" value="6-phosphogluconate dehydrogenase C-terminal domain-like"/>
    <property type="match status" value="1"/>
</dbReference>
<name>A0A4Z0WEQ0_9GAMM</name>
<feature type="domain" description="Mannitol dehydrogenase N-terminal" evidence="3">
    <location>
        <begin position="6"/>
        <end position="223"/>
    </location>
</feature>
<evidence type="ECO:0000259" key="4">
    <source>
        <dbReference type="Pfam" id="PF08125"/>
    </source>
</evidence>
<dbReference type="RefSeq" id="WP_135483120.1">
    <property type="nucleotide sequence ID" value="NZ_SRMF01000003.1"/>
</dbReference>
<protein>
    <submittedName>
        <fullName evidence="5">Mannitol dehydrogenase family protein</fullName>
    </submittedName>
</protein>
<dbReference type="InterPro" id="IPR013118">
    <property type="entry name" value="Mannitol_DH_C"/>
</dbReference>
<gene>
    <name evidence="5" type="ORF">E4656_10195</name>
</gene>
<organism evidence="5 6">
    <name type="scientific">Natronospirillum operosum</name>
    <dbReference type="NCBI Taxonomy" id="2759953"/>
    <lineage>
        <taxon>Bacteria</taxon>
        <taxon>Pseudomonadati</taxon>
        <taxon>Pseudomonadota</taxon>
        <taxon>Gammaproteobacteria</taxon>
        <taxon>Oceanospirillales</taxon>
        <taxon>Natronospirillaceae</taxon>
        <taxon>Natronospirillum</taxon>
    </lineage>
</organism>
<dbReference type="PANTHER" id="PTHR30524:SF0">
    <property type="entry name" value="ALTRONATE OXIDOREDUCTASE-RELATED"/>
    <property type="match status" value="1"/>
</dbReference>
<proteinExistence type="predicted"/>
<feature type="domain" description="Mannitol dehydrogenase C-terminal" evidence="4">
    <location>
        <begin position="240"/>
        <end position="360"/>
    </location>
</feature>
<evidence type="ECO:0000259" key="3">
    <source>
        <dbReference type="Pfam" id="PF01232"/>
    </source>
</evidence>
<evidence type="ECO:0000313" key="6">
    <source>
        <dbReference type="Proteomes" id="UP000297475"/>
    </source>
</evidence>
<keyword evidence="2" id="KW-0520">NAD</keyword>
<dbReference type="InterPro" id="IPR013131">
    <property type="entry name" value="Mannitol_DH_N"/>
</dbReference>
<dbReference type="Gene3D" id="3.40.50.720">
    <property type="entry name" value="NAD(P)-binding Rossmann-like Domain"/>
    <property type="match status" value="1"/>
</dbReference>
<evidence type="ECO:0000313" key="5">
    <source>
        <dbReference type="EMBL" id="TGG93411.1"/>
    </source>
</evidence>
<dbReference type="Pfam" id="PF01232">
    <property type="entry name" value="Mannitol_dh"/>
    <property type="match status" value="1"/>
</dbReference>
<comment type="caution">
    <text evidence="5">The sequence shown here is derived from an EMBL/GenBank/DDBJ whole genome shotgun (WGS) entry which is preliminary data.</text>
</comment>